<protein>
    <recommendedName>
        <fullName evidence="3">Tetratricopeptide repeat protein</fullName>
    </recommendedName>
</protein>
<name>A0ABV7HJL8_9GAMM</name>
<evidence type="ECO:0000313" key="2">
    <source>
        <dbReference type="Proteomes" id="UP001595476"/>
    </source>
</evidence>
<evidence type="ECO:0008006" key="3">
    <source>
        <dbReference type="Google" id="ProtNLM"/>
    </source>
</evidence>
<accession>A0ABV7HJL8</accession>
<proteinExistence type="predicted"/>
<evidence type="ECO:0000313" key="1">
    <source>
        <dbReference type="EMBL" id="MFC3152650.1"/>
    </source>
</evidence>
<keyword evidence="2" id="KW-1185">Reference proteome</keyword>
<gene>
    <name evidence="1" type="ORF">ACFOEK_16560</name>
</gene>
<dbReference type="EMBL" id="JBHRSZ010000007">
    <property type="protein sequence ID" value="MFC3152650.1"/>
    <property type="molecule type" value="Genomic_DNA"/>
</dbReference>
<dbReference type="RefSeq" id="WP_386722577.1">
    <property type="nucleotide sequence ID" value="NZ_JBHRSZ010000007.1"/>
</dbReference>
<reference evidence="2" key="1">
    <citation type="journal article" date="2019" name="Int. J. Syst. Evol. Microbiol.">
        <title>The Global Catalogue of Microorganisms (GCM) 10K type strain sequencing project: providing services to taxonomists for standard genome sequencing and annotation.</title>
        <authorList>
            <consortium name="The Broad Institute Genomics Platform"/>
            <consortium name="The Broad Institute Genome Sequencing Center for Infectious Disease"/>
            <person name="Wu L."/>
            <person name="Ma J."/>
        </authorList>
    </citation>
    <scope>NUCLEOTIDE SEQUENCE [LARGE SCALE GENOMIC DNA]</scope>
    <source>
        <strain evidence="2">KCTC 52438</strain>
    </source>
</reference>
<sequence>MTSRNISGAFFIAIVKSVVLLSALLSFGWSSASFALPKEIEIDRLLLGVETAVEQQQWDKANARLIAVQALEDDLPSRFYFYRGQVSLQLADDKGARQALERYLEQEGKEGQHYRDSLMLLNQIEEREDRAKQEQVRSSMASQLVLEDRGHSSYLEKLQKLYLVDSARDALELHINTLLSNHRYIPGRYRSDRDWRGSLYQVQVRRGQISVMEKRSNDQGGYSLNQDQLSIYGVNPYLATHCDSVGDQCWIRHPETGKQWLELEANPKAADSIAEAFSHLLRHMQGG</sequence>
<dbReference type="Proteomes" id="UP001595476">
    <property type="component" value="Unassembled WGS sequence"/>
</dbReference>
<comment type="caution">
    <text evidence="1">The sequence shown here is derived from an EMBL/GenBank/DDBJ whole genome shotgun (WGS) entry which is preliminary data.</text>
</comment>
<organism evidence="1 2">
    <name type="scientific">Litoribrevibacter euphylliae</name>
    <dbReference type="NCBI Taxonomy" id="1834034"/>
    <lineage>
        <taxon>Bacteria</taxon>
        <taxon>Pseudomonadati</taxon>
        <taxon>Pseudomonadota</taxon>
        <taxon>Gammaproteobacteria</taxon>
        <taxon>Oceanospirillales</taxon>
        <taxon>Oceanospirillaceae</taxon>
        <taxon>Litoribrevibacter</taxon>
    </lineage>
</organism>